<evidence type="ECO:0000256" key="2">
    <source>
        <dbReference type="ARBA" id="ARBA00022679"/>
    </source>
</evidence>
<dbReference type="GO" id="GO:0016757">
    <property type="term" value="F:glycosyltransferase activity"/>
    <property type="evidence" value="ECO:0007669"/>
    <property type="project" value="UniProtKB-KW"/>
</dbReference>
<keyword evidence="2" id="KW-0808">Transferase</keyword>
<dbReference type="EMBL" id="BART01020011">
    <property type="protein sequence ID" value="GAG98989.1"/>
    <property type="molecule type" value="Genomic_DNA"/>
</dbReference>
<reference evidence="3" key="1">
    <citation type="journal article" date="2014" name="Front. Microbiol.">
        <title>High frequency of phylogenetically diverse reductive dehalogenase-homologous genes in deep subseafloor sedimentary metagenomes.</title>
        <authorList>
            <person name="Kawai M."/>
            <person name="Futagami T."/>
            <person name="Toyoda A."/>
            <person name="Takaki Y."/>
            <person name="Nishi S."/>
            <person name="Hori S."/>
            <person name="Arai W."/>
            <person name="Tsubouchi T."/>
            <person name="Morono Y."/>
            <person name="Uchiyama I."/>
            <person name="Ito T."/>
            <person name="Fujiyama A."/>
            <person name="Inagaki F."/>
            <person name="Takami H."/>
        </authorList>
    </citation>
    <scope>NUCLEOTIDE SEQUENCE</scope>
    <source>
        <strain evidence="3">Expedition CK06-06</strain>
    </source>
</reference>
<accession>X1BTD8</accession>
<dbReference type="Gene3D" id="2.115.10.20">
    <property type="entry name" value="Glycosyl hydrolase domain, family 43"/>
    <property type="match status" value="1"/>
</dbReference>
<name>X1BTD8_9ZZZZ</name>
<sequence>LEEGWLLLYHGVEAKTWTYRLGCALLDKDHPEIVEARCDEPILEPVEDYELSSGSSNVAFSPSSGTPNVVFSCGAVVIENKLVLYYGAADRVIGVAVGDLPGKAV</sequence>
<gene>
    <name evidence="3" type="ORF">S01H4_37279</name>
</gene>
<organism evidence="3">
    <name type="scientific">marine sediment metagenome</name>
    <dbReference type="NCBI Taxonomy" id="412755"/>
    <lineage>
        <taxon>unclassified sequences</taxon>
        <taxon>metagenomes</taxon>
        <taxon>ecological metagenomes</taxon>
    </lineage>
</organism>
<protein>
    <recommendedName>
        <fullName evidence="4">Glycosidase</fullName>
    </recommendedName>
</protein>
<dbReference type="Pfam" id="PF04041">
    <property type="entry name" value="Glyco_hydro_130"/>
    <property type="match status" value="1"/>
</dbReference>
<evidence type="ECO:0000256" key="1">
    <source>
        <dbReference type="ARBA" id="ARBA00022676"/>
    </source>
</evidence>
<dbReference type="InterPro" id="IPR023296">
    <property type="entry name" value="Glyco_hydro_beta-prop_sf"/>
</dbReference>
<proteinExistence type="predicted"/>
<evidence type="ECO:0000313" key="3">
    <source>
        <dbReference type="EMBL" id="GAG98989.1"/>
    </source>
</evidence>
<comment type="caution">
    <text evidence="3">The sequence shown here is derived from an EMBL/GenBank/DDBJ whole genome shotgun (WGS) entry which is preliminary data.</text>
</comment>
<feature type="non-terminal residue" evidence="3">
    <location>
        <position position="1"/>
    </location>
</feature>
<dbReference type="PANTHER" id="PTHR34106">
    <property type="entry name" value="GLYCOSIDASE"/>
    <property type="match status" value="1"/>
</dbReference>
<dbReference type="PANTHER" id="PTHR34106:SF5">
    <property type="entry name" value="GLYCOSIDASE"/>
    <property type="match status" value="1"/>
</dbReference>
<dbReference type="InterPro" id="IPR007184">
    <property type="entry name" value="Mannoside_phosphorylase"/>
</dbReference>
<keyword evidence="1" id="KW-0328">Glycosyltransferase</keyword>
<dbReference type="AlphaFoldDB" id="X1BTD8"/>
<evidence type="ECO:0008006" key="4">
    <source>
        <dbReference type="Google" id="ProtNLM"/>
    </source>
</evidence>
<dbReference type="SUPFAM" id="SSF75005">
    <property type="entry name" value="Arabinanase/levansucrase/invertase"/>
    <property type="match status" value="1"/>
</dbReference>